<protein>
    <submittedName>
        <fullName evidence="9">Cytochrome c</fullName>
    </submittedName>
</protein>
<evidence type="ECO:0000256" key="2">
    <source>
        <dbReference type="ARBA" id="ARBA00022617"/>
    </source>
</evidence>
<reference evidence="10" key="1">
    <citation type="submission" date="2016-11" db="EMBL/GenBank/DDBJ databases">
        <authorList>
            <person name="Varghese N."/>
            <person name="Submissions S."/>
        </authorList>
    </citation>
    <scope>NUCLEOTIDE SEQUENCE [LARGE SCALE GENOMIC DNA]</scope>
    <source>
        <strain evidence="10">DSM 28223</strain>
    </source>
</reference>
<dbReference type="EMBL" id="FQWM01000006">
    <property type="protein sequence ID" value="SHH53815.1"/>
    <property type="molecule type" value="Genomic_DNA"/>
</dbReference>
<evidence type="ECO:0000256" key="3">
    <source>
        <dbReference type="ARBA" id="ARBA00022723"/>
    </source>
</evidence>
<proteinExistence type="predicted"/>
<evidence type="ECO:0000256" key="5">
    <source>
        <dbReference type="ARBA" id="ARBA00023004"/>
    </source>
</evidence>
<dbReference type="OrthoDB" id="9805828at2"/>
<dbReference type="STRING" id="870908.SAMN04488044_2689"/>
<dbReference type="AlphaFoldDB" id="A0A1M5TSM1"/>
<evidence type="ECO:0000313" key="10">
    <source>
        <dbReference type="Proteomes" id="UP000184211"/>
    </source>
</evidence>
<dbReference type="InterPro" id="IPR009056">
    <property type="entry name" value="Cyt_c-like_dom"/>
</dbReference>
<name>A0A1M5TSM1_9RHOB</name>
<keyword evidence="5 6" id="KW-0408">Iron</keyword>
<feature type="signal peptide" evidence="7">
    <location>
        <begin position="1"/>
        <end position="19"/>
    </location>
</feature>
<keyword evidence="7" id="KW-0732">Signal</keyword>
<accession>A0A1M5TSM1</accession>
<dbReference type="GO" id="GO:0009055">
    <property type="term" value="F:electron transfer activity"/>
    <property type="evidence" value="ECO:0007669"/>
    <property type="project" value="InterPro"/>
</dbReference>
<keyword evidence="2 6" id="KW-0349">Heme</keyword>
<evidence type="ECO:0000256" key="1">
    <source>
        <dbReference type="ARBA" id="ARBA00022448"/>
    </source>
</evidence>
<dbReference type="InterPro" id="IPR036909">
    <property type="entry name" value="Cyt_c-like_dom_sf"/>
</dbReference>
<keyword evidence="3 6" id="KW-0479">Metal-binding</keyword>
<evidence type="ECO:0000256" key="6">
    <source>
        <dbReference type="PROSITE-ProRule" id="PRU00433"/>
    </source>
</evidence>
<dbReference type="PANTHER" id="PTHR11961">
    <property type="entry name" value="CYTOCHROME C"/>
    <property type="match status" value="1"/>
</dbReference>
<keyword evidence="10" id="KW-1185">Reference proteome</keyword>
<feature type="domain" description="Cytochrome c" evidence="8">
    <location>
        <begin position="21"/>
        <end position="132"/>
    </location>
</feature>
<evidence type="ECO:0000256" key="7">
    <source>
        <dbReference type="SAM" id="SignalP"/>
    </source>
</evidence>
<dbReference type="InterPro" id="IPR002327">
    <property type="entry name" value="Cyt_c_1A/1B"/>
</dbReference>
<organism evidence="9 10">
    <name type="scientific">Cognatishimia maritima</name>
    <dbReference type="NCBI Taxonomy" id="870908"/>
    <lineage>
        <taxon>Bacteria</taxon>
        <taxon>Pseudomonadati</taxon>
        <taxon>Pseudomonadota</taxon>
        <taxon>Alphaproteobacteria</taxon>
        <taxon>Rhodobacterales</taxon>
        <taxon>Paracoccaceae</taxon>
        <taxon>Cognatishimia</taxon>
    </lineage>
</organism>
<keyword evidence="4" id="KW-0249">Electron transport</keyword>
<evidence type="ECO:0000313" key="9">
    <source>
        <dbReference type="EMBL" id="SHH53815.1"/>
    </source>
</evidence>
<keyword evidence="1" id="KW-0813">Transport</keyword>
<feature type="chain" id="PRO_5012206416" evidence="7">
    <location>
        <begin position="20"/>
        <end position="147"/>
    </location>
</feature>
<gene>
    <name evidence="9" type="ORF">SAMN04488044_2689</name>
</gene>
<dbReference type="PROSITE" id="PS51007">
    <property type="entry name" value="CYTC"/>
    <property type="match status" value="1"/>
</dbReference>
<dbReference type="SUPFAM" id="SSF46626">
    <property type="entry name" value="Cytochrome c"/>
    <property type="match status" value="1"/>
</dbReference>
<sequence length="147" mass="15294">MKRIMLTTAALMLATAAQAEGDVAAGEKAFGKCKSCHTITTPEGEVLAKGGRTGPNLYGVVGRAAGAGDFKYSKAMTEAGEAGLVWDEALLAAFVADPKGFLKEQGTDGKTKMTFKLKKGGEDVAAYLASVSPMVEVEETEEEAVTQ</sequence>
<dbReference type="GO" id="GO:0020037">
    <property type="term" value="F:heme binding"/>
    <property type="evidence" value="ECO:0007669"/>
    <property type="project" value="InterPro"/>
</dbReference>
<dbReference type="GO" id="GO:0046872">
    <property type="term" value="F:metal ion binding"/>
    <property type="evidence" value="ECO:0007669"/>
    <property type="project" value="UniProtKB-KW"/>
</dbReference>
<dbReference type="Gene3D" id="1.10.760.10">
    <property type="entry name" value="Cytochrome c-like domain"/>
    <property type="match status" value="1"/>
</dbReference>
<dbReference type="Proteomes" id="UP000184211">
    <property type="component" value="Unassembled WGS sequence"/>
</dbReference>
<evidence type="ECO:0000256" key="4">
    <source>
        <dbReference type="ARBA" id="ARBA00022982"/>
    </source>
</evidence>
<evidence type="ECO:0000259" key="8">
    <source>
        <dbReference type="PROSITE" id="PS51007"/>
    </source>
</evidence>
<dbReference type="RefSeq" id="WP_072793551.1">
    <property type="nucleotide sequence ID" value="NZ_FQWM01000006.1"/>
</dbReference>